<keyword evidence="2" id="KW-0732">Signal</keyword>
<accession>A0A7S2JPA5</accession>
<name>A0A7S2JPA5_9EUKA</name>
<feature type="signal peptide" evidence="2">
    <location>
        <begin position="1"/>
        <end position="21"/>
    </location>
</feature>
<feature type="compositionally biased region" description="Basic residues" evidence="1">
    <location>
        <begin position="230"/>
        <end position="239"/>
    </location>
</feature>
<evidence type="ECO:0008006" key="4">
    <source>
        <dbReference type="Google" id="ProtNLM"/>
    </source>
</evidence>
<reference evidence="3" key="1">
    <citation type="submission" date="2021-01" db="EMBL/GenBank/DDBJ databases">
        <authorList>
            <person name="Corre E."/>
            <person name="Pelletier E."/>
            <person name="Niang G."/>
            <person name="Scheremetjew M."/>
            <person name="Finn R."/>
            <person name="Kale V."/>
            <person name="Holt S."/>
            <person name="Cochrane G."/>
            <person name="Meng A."/>
            <person name="Brown T."/>
            <person name="Cohen L."/>
        </authorList>
    </citation>
    <scope>NUCLEOTIDE SEQUENCE</scope>
    <source>
        <strain evidence="3">UTEX LB 985</strain>
    </source>
</reference>
<dbReference type="EMBL" id="HBGU01085115">
    <property type="protein sequence ID" value="CAD9553706.1"/>
    <property type="molecule type" value="Transcribed_RNA"/>
</dbReference>
<feature type="compositionally biased region" description="Basic and acidic residues" evidence="1">
    <location>
        <begin position="246"/>
        <end position="255"/>
    </location>
</feature>
<dbReference type="AlphaFoldDB" id="A0A7S2JPA5"/>
<feature type="region of interest" description="Disordered" evidence="1">
    <location>
        <begin position="216"/>
        <end position="255"/>
    </location>
</feature>
<organism evidence="3">
    <name type="scientific">Haptolina brevifila</name>
    <dbReference type="NCBI Taxonomy" id="156173"/>
    <lineage>
        <taxon>Eukaryota</taxon>
        <taxon>Haptista</taxon>
        <taxon>Haptophyta</taxon>
        <taxon>Prymnesiophyceae</taxon>
        <taxon>Prymnesiales</taxon>
        <taxon>Prymnesiaceae</taxon>
        <taxon>Haptolina</taxon>
    </lineage>
</organism>
<sequence>MSLMALMRAFSVLAALSPVASWWDGKVGTKDPYTQAMEMSRRAHNDPDLLRKDPDFYKRMFGNLAIEQSQAQAMDETQSYASADDLCMVCHGMVAEFELMVGQERKGHGKRDSLMATEALEDICHLNRYQILDGLNPTKREEPSRKYGGIAPPVFAQACKKVVMAWDDHDEVEGWLIAGGSPAGMHRELRERVCNGSEGVCHGLGVEVEEKDGKLSIKGKEEQCSADGGKKKKKKKKATSKGVPDSLKEPTFELS</sequence>
<proteinExistence type="predicted"/>
<evidence type="ECO:0000256" key="1">
    <source>
        <dbReference type="SAM" id="MobiDB-lite"/>
    </source>
</evidence>
<gene>
    <name evidence="3" type="ORF">CBRE1094_LOCUS46448</name>
</gene>
<feature type="chain" id="PRO_5030935423" description="Saposin B-type domain-containing protein" evidence="2">
    <location>
        <begin position="22"/>
        <end position="255"/>
    </location>
</feature>
<evidence type="ECO:0000256" key="2">
    <source>
        <dbReference type="SAM" id="SignalP"/>
    </source>
</evidence>
<evidence type="ECO:0000313" key="3">
    <source>
        <dbReference type="EMBL" id="CAD9553706.1"/>
    </source>
</evidence>
<protein>
    <recommendedName>
        <fullName evidence="4">Saposin B-type domain-containing protein</fullName>
    </recommendedName>
</protein>